<evidence type="ECO:0000313" key="3">
    <source>
        <dbReference type="EnsemblProtists" id="EKX51213"/>
    </source>
</evidence>
<evidence type="ECO:0000313" key="2">
    <source>
        <dbReference type="EMBL" id="EKX51213.1"/>
    </source>
</evidence>
<dbReference type="GeneID" id="17307780"/>
<keyword evidence="4" id="KW-1185">Reference proteome</keyword>
<dbReference type="KEGG" id="gtt:GUITHDRAFT_66277"/>
<dbReference type="RefSeq" id="XP_005838193.1">
    <property type="nucleotide sequence ID" value="XM_005838136.1"/>
</dbReference>
<name>L1JT02_GUITC</name>
<dbReference type="InterPro" id="IPR037278">
    <property type="entry name" value="ARFGAP/RecO"/>
</dbReference>
<evidence type="ECO:0000313" key="4">
    <source>
        <dbReference type="Proteomes" id="UP000011087"/>
    </source>
</evidence>
<organism evidence="2">
    <name type="scientific">Guillardia theta (strain CCMP2712)</name>
    <name type="common">Cryptophyte</name>
    <dbReference type="NCBI Taxonomy" id="905079"/>
    <lineage>
        <taxon>Eukaryota</taxon>
        <taxon>Cryptophyceae</taxon>
        <taxon>Pyrenomonadales</taxon>
        <taxon>Geminigeraceae</taxon>
        <taxon>Guillardia</taxon>
    </lineage>
</organism>
<feature type="domain" description="Arf-GAP" evidence="1">
    <location>
        <begin position="4"/>
        <end position="42"/>
    </location>
</feature>
<dbReference type="AlphaFoldDB" id="L1JT02"/>
<protein>
    <recommendedName>
        <fullName evidence="1">Arf-GAP domain-containing protein</fullName>
    </recommendedName>
</protein>
<accession>L1JT02</accession>
<reference evidence="4" key="2">
    <citation type="submission" date="2012-11" db="EMBL/GenBank/DDBJ databases">
        <authorList>
            <person name="Kuo A."/>
            <person name="Curtis B.A."/>
            <person name="Tanifuji G."/>
            <person name="Burki F."/>
            <person name="Gruber A."/>
            <person name="Irimia M."/>
            <person name="Maruyama S."/>
            <person name="Arias M.C."/>
            <person name="Ball S.G."/>
            <person name="Gile G.H."/>
            <person name="Hirakawa Y."/>
            <person name="Hopkins J.F."/>
            <person name="Rensing S.A."/>
            <person name="Schmutz J."/>
            <person name="Symeonidi A."/>
            <person name="Elias M."/>
            <person name="Eveleigh R.J."/>
            <person name="Herman E.K."/>
            <person name="Klute M.J."/>
            <person name="Nakayama T."/>
            <person name="Obornik M."/>
            <person name="Reyes-Prieto A."/>
            <person name="Armbrust E.V."/>
            <person name="Aves S.J."/>
            <person name="Beiko R.G."/>
            <person name="Coutinho P."/>
            <person name="Dacks J.B."/>
            <person name="Durnford D.G."/>
            <person name="Fast N.M."/>
            <person name="Green B.R."/>
            <person name="Grisdale C."/>
            <person name="Hempe F."/>
            <person name="Henrissat B."/>
            <person name="Hoppner M.P."/>
            <person name="Ishida K.-I."/>
            <person name="Kim E."/>
            <person name="Koreny L."/>
            <person name="Kroth P.G."/>
            <person name="Liu Y."/>
            <person name="Malik S.-B."/>
            <person name="Maier U.G."/>
            <person name="McRose D."/>
            <person name="Mock T."/>
            <person name="Neilson J.A."/>
            <person name="Onodera N.T."/>
            <person name="Poole A.M."/>
            <person name="Pritham E.J."/>
            <person name="Richards T.A."/>
            <person name="Rocap G."/>
            <person name="Roy S.W."/>
            <person name="Sarai C."/>
            <person name="Schaack S."/>
            <person name="Shirato S."/>
            <person name="Slamovits C.H."/>
            <person name="Spencer D.F."/>
            <person name="Suzuki S."/>
            <person name="Worden A.Z."/>
            <person name="Zauner S."/>
            <person name="Barry K."/>
            <person name="Bell C."/>
            <person name="Bharti A.K."/>
            <person name="Crow J.A."/>
            <person name="Grimwood J."/>
            <person name="Kramer R."/>
            <person name="Lindquist E."/>
            <person name="Lucas S."/>
            <person name="Salamov A."/>
            <person name="McFadden G.I."/>
            <person name="Lane C.E."/>
            <person name="Keeling P.J."/>
            <person name="Gray M.W."/>
            <person name="Grigoriev I.V."/>
            <person name="Archibald J.M."/>
        </authorList>
    </citation>
    <scope>NUCLEOTIDE SEQUENCE</scope>
    <source>
        <strain evidence="4">CCMP2712</strain>
    </source>
</reference>
<gene>
    <name evidence="2" type="ORF">GUITHDRAFT_66277</name>
</gene>
<sequence>MTSICMDYGTFVCTNCAGIHREFQHKCKGITMSNWTLEEVDIYPLLPACR</sequence>
<reference evidence="3" key="3">
    <citation type="submission" date="2016-03" db="UniProtKB">
        <authorList>
            <consortium name="EnsemblProtists"/>
        </authorList>
    </citation>
    <scope>IDENTIFICATION</scope>
</reference>
<dbReference type="SUPFAM" id="SSF57863">
    <property type="entry name" value="ArfGap/RecO-like zinc finger"/>
    <property type="match status" value="1"/>
</dbReference>
<dbReference type="Gene3D" id="1.10.220.150">
    <property type="entry name" value="Arf GTPase activating protein"/>
    <property type="match status" value="1"/>
</dbReference>
<dbReference type="Pfam" id="PF01412">
    <property type="entry name" value="ArfGap"/>
    <property type="match status" value="1"/>
</dbReference>
<dbReference type="EMBL" id="JH992976">
    <property type="protein sequence ID" value="EKX51213.1"/>
    <property type="molecule type" value="Genomic_DNA"/>
</dbReference>
<dbReference type="InterPro" id="IPR001164">
    <property type="entry name" value="ArfGAP_dom"/>
</dbReference>
<dbReference type="Proteomes" id="UP000011087">
    <property type="component" value="Unassembled WGS sequence"/>
</dbReference>
<dbReference type="PANTHER" id="PTHR46085">
    <property type="entry name" value="ARFGAP/RECO-RELATED"/>
    <property type="match status" value="1"/>
</dbReference>
<dbReference type="HOGENOM" id="CLU_3128279_0_0_1"/>
<dbReference type="InterPro" id="IPR038508">
    <property type="entry name" value="ArfGAP_dom_sf"/>
</dbReference>
<proteinExistence type="predicted"/>
<reference evidence="2 4" key="1">
    <citation type="journal article" date="2012" name="Nature">
        <title>Algal genomes reveal evolutionary mosaicism and the fate of nucleomorphs.</title>
        <authorList>
            <consortium name="DOE Joint Genome Institute"/>
            <person name="Curtis B.A."/>
            <person name="Tanifuji G."/>
            <person name="Burki F."/>
            <person name="Gruber A."/>
            <person name="Irimia M."/>
            <person name="Maruyama S."/>
            <person name="Arias M.C."/>
            <person name="Ball S.G."/>
            <person name="Gile G.H."/>
            <person name="Hirakawa Y."/>
            <person name="Hopkins J.F."/>
            <person name="Kuo A."/>
            <person name="Rensing S.A."/>
            <person name="Schmutz J."/>
            <person name="Symeonidi A."/>
            <person name="Elias M."/>
            <person name="Eveleigh R.J."/>
            <person name="Herman E.K."/>
            <person name="Klute M.J."/>
            <person name="Nakayama T."/>
            <person name="Obornik M."/>
            <person name="Reyes-Prieto A."/>
            <person name="Armbrust E.V."/>
            <person name="Aves S.J."/>
            <person name="Beiko R.G."/>
            <person name="Coutinho P."/>
            <person name="Dacks J.B."/>
            <person name="Durnford D.G."/>
            <person name="Fast N.M."/>
            <person name="Green B.R."/>
            <person name="Grisdale C.J."/>
            <person name="Hempel F."/>
            <person name="Henrissat B."/>
            <person name="Hoppner M.P."/>
            <person name="Ishida K."/>
            <person name="Kim E."/>
            <person name="Koreny L."/>
            <person name="Kroth P.G."/>
            <person name="Liu Y."/>
            <person name="Malik S.B."/>
            <person name="Maier U.G."/>
            <person name="McRose D."/>
            <person name="Mock T."/>
            <person name="Neilson J.A."/>
            <person name="Onodera N.T."/>
            <person name="Poole A.M."/>
            <person name="Pritham E.J."/>
            <person name="Richards T.A."/>
            <person name="Rocap G."/>
            <person name="Roy S.W."/>
            <person name="Sarai C."/>
            <person name="Schaack S."/>
            <person name="Shirato S."/>
            <person name="Slamovits C.H."/>
            <person name="Spencer D.F."/>
            <person name="Suzuki S."/>
            <person name="Worden A.Z."/>
            <person name="Zauner S."/>
            <person name="Barry K."/>
            <person name="Bell C."/>
            <person name="Bharti A.K."/>
            <person name="Crow J.A."/>
            <person name="Grimwood J."/>
            <person name="Kramer R."/>
            <person name="Lindquist E."/>
            <person name="Lucas S."/>
            <person name="Salamov A."/>
            <person name="McFadden G.I."/>
            <person name="Lane C.E."/>
            <person name="Keeling P.J."/>
            <person name="Gray M.W."/>
            <person name="Grigoriev I.V."/>
            <person name="Archibald J.M."/>
        </authorList>
    </citation>
    <scope>NUCLEOTIDE SEQUENCE</scope>
    <source>
        <strain evidence="2 4">CCMP2712</strain>
    </source>
</reference>
<dbReference type="InterPro" id="IPR044820">
    <property type="entry name" value="AGD14-like"/>
</dbReference>
<dbReference type="STRING" id="905079.L1JT02"/>
<dbReference type="PaxDb" id="55529-EKX51213"/>
<evidence type="ECO:0000259" key="1">
    <source>
        <dbReference type="Pfam" id="PF01412"/>
    </source>
</evidence>
<dbReference type="EnsemblProtists" id="EKX51213">
    <property type="protein sequence ID" value="EKX51213"/>
    <property type="gene ID" value="GUITHDRAFT_66277"/>
</dbReference>
<dbReference type="GO" id="GO:0005096">
    <property type="term" value="F:GTPase activator activity"/>
    <property type="evidence" value="ECO:0007669"/>
    <property type="project" value="InterPro"/>
</dbReference>
<dbReference type="OrthoDB" id="6036at2759"/>